<comment type="caution">
    <text evidence="2">The sequence shown here is derived from an EMBL/GenBank/DDBJ whole genome shotgun (WGS) entry which is preliminary data.</text>
</comment>
<evidence type="ECO:0000313" key="3">
    <source>
        <dbReference type="Proteomes" id="UP000317944"/>
    </source>
</evidence>
<sequence length="100" mass="11272">MESDLQVIRKESRPIIFTLILVIATFAVFFISRFVNEPFLTICLWLLALIDIGFIVSMVMGIRTKKTNIIILSVFVNSLCFVILTIFLLLVSFGIGISEA</sequence>
<feature type="transmembrane region" description="Helical" evidence="1">
    <location>
        <begin position="12"/>
        <end position="32"/>
    </location>
</feature>
<keyword evidence="1" id="KW-0472">Membrane</keyword>
<protein>
    <submittedName>
        <fullName evidence="2">Uncharacterized protein</fullName>
    </submittedName>
</protein>
<feature type="transmembrane region" description="Helical" evidence="1">
    <location>
        <begin position="38"/>
        <end position="62"/>
    </location>
</feature>
<evidence type="ECO:0000256" key="1">
    <source>
        <dbReference type="SAM" id="Phobius"/>
    </source>
</evidence>
<gene>
    <name evidence="2" type="ORF">C7Y47_01605</name>
</gene>
<dbReference type="EMBL" id="SADV01000001">
    <property type="protein sequence ID" value="TQR39753.1"/>
    <property type="molecule type" value="Genomic_DNA"/>
</dbReference>
<name>A0A544V153_LYSSH</name>
<reference evidence="2 3" key="1">
    <citation type="submission" date="2018-03" db="EMBL/GenBank/DDBJ databases">
        <title>Aerobic endospore-forming bacteria genome sequencing and assembly.</title>
        <authorList>
            <person name="Cavalcante D.A."/>
            <person name="Driks A."/>
            <person name="Putonti C."/>
            <person name="De-Souza M.T."/>
        </authorList>
    </citation>
    <scope>NUCLEOTIDE SEQUENCE [LARGE SCALE GENOMIC DNA]</scope>
    <source>
        <strain evidence="2 3">SDF0037</strain>
    </source>
</reference>
<accession>A0A544V153</accession>
<feature type="transmembrane region" description="Helical" evidence="1">
    <location>
        <begin position="69"/>
        <end position="97"/>
    </location>
</feature>
<keyword evidence="1" id="KW-0812">Transmembrane</keyword>
<proteinExistence type="predicted"/>
<dbReference type="Proteomes" id="UP000317944">
    <property type="component" value="Unassembled WGS sequence"/>
</dbReference>
<dbReference type="OrthoDB" id="2968496at2"/>
<dbReference type="RefSeq" id="WP_142507164.1">
    <property type="nucleotide sequence ID" value="NZ_SADV01000001.1"/>
</dbReference>
<keyword evidence="1" id="KW-1133">Transmembrane helix</keyword>
<organism evidence="2 3">
    <name type="scientific">Lysinibacillus sphaericus</name>
    <name type="common">Bacillus sphaericus</name>
    <dbReference type="NCBI Taxonomy" id="1421"/>
    <lineage>
        <taxon>Bacteria</taxon>
        <taxon>Bacillati</taxon>
        <taxon>Bacillota</taxon>
        <taxon>Bacilli</taxon>
        <taxon>Bacillales</taxon>
        <taxon>Bacillaceae</taxon>
        <taxon>Lysinibacillus</taxon>
    </lineage>
</organism>
<dbReference type="AlphaFoldDB" id="A0A544V153"/>
<evidence type="ECO:0000313" key="2">
    <source>
        <dbReference type="EMBL" id="TQR39753.1"/>
    </source>
</evidence>